<feature type="compositionally biased region" description="Polar residues" evidence="2">
    <location>
        <begin position="345"/>
        <end position="358"/>
    </location>
</feature>
<dbReference type="PROSITE" id="PS50010">
    <property type="entry name" value="DH_2"/>
    <property type="match status" value="1"/>
</dbReference>
<evidence type="ECO:0000256" key="2">
    <source>
        <dbReference type="SAM" id="MobiDB-lite"/>
    </source>
</evidence>
<feature type="compositionally biased region" description="Basic and acidic residues" evidence="2">
    <location>
        <begin position="359"/>
        <end position="370"/>
    </location>
</feature>
<feature type="compositionally biased region" description="Low complexity" evidence="2">
    <location>
        <begin position="47"/>
        <end position="88"/>
    </location>
</feature>
<feature type="region of interest" description="Disordered" evidence="2">
    <location>
        <begin position="338"/>
        <end position="416"/>
    </location>
</feature>
<feature type="region of interest" description="Disordered" evidence="2">
    <location>
        <begin position="225"/>
        <end position="255"/>
    </location>
</feature>
<reference evidence="4" key="1">
    <citation type="submission" date="2013-07" db="EMBL/GenBank/DDBJ databases">
        <authorList>
            <person name="Geib S."/>
        </authorList>
    </citation>
    <scope>NUCLEOTIDE SEQUENCE</scope>
</reference>
<dbReference type="SUPFAM" id="SSF48065">
    <property type="entry name" value="DBL homology domain (DH-domain)"/>
    <property type="match status" value="1"/>
</dbReference>
<evidence type="ECO:0000259" key="3">
    <source>
        <dbReference type="PROSITE" id="PS50010"/>
    </source>
</evidence>
<keyword evidence="1" id="KW-0344">Guanine-nucleotide releasing factor</keyword>
<name>W8AUZ9_CERCA</name>
<dbReference type="SUPFAM" id="SSF50729">
    <property type="entry name" value="PH domain-like"/>
    <property type="match status" value="1"/>
</dbReference>
<dbReference type="InterPro" id="IPR035899">
    <property type="entry name" value="DBL_dom_sf"/>
</dbReference>
<sequence length="781" mass="89349">MADENAIDSPRPFRRERNLSNRNFAKRRSARRISVESHSSVESFNLSAAESVNNASSNASSVHESAASAASASGSHNHSTTSSSGRNGSYSLSVASSQLQYSYSLQSDTESAFHRASTRRMVPPPLPITGPPLDDEEPLEDVAAATITINGDDTPTTQMTDPALLGVRQKVHRFETLTAEQRILFKTGRHQLRKQQQQSNAHTENEMVGVTSATPGLWRVFPPAMRRSTPDTDSSLASRQSAASSFHTSIDEERSVDDVDDFSDYAEDEHALAARVEADAAVEYVVPEEARELREDVVPSHLPGYVSAPASEQLETGSVAELNTDDFGKVETVRRTVSDDYASTMPKSRSKNLQTNAEDSPKQASKDFPRNFRSTPRPKTEIISTRNHANAQKSKSLYQPREDQEEETEAELRDKSSQHIKPILEELIKTEETYVENLRIGLENYGNIFARKDLPIGLRGKKYVLLGNVGQIYEFHAEEFLPMLHANQRDLKRLFDEFQHYIEQNFFYCYVIFTMNKQRSLKLCDTYKNYFKRIQNELDDKLGINSFLVQPIQRMARYPLLLQQFISTLFKHRDFQIKPLLESCCRLEKKMRTLLTTTNESEVINDIVECNEFNVFHQGKFRKVSDFTITDHTLRRSYRGKVFIFDKCIIYTEIKGKHLIFHGRYPCEHIGIVAKTKHFTLFYERRKQQECDFQAEAPVIEAWLELIREMISSFVTEERQKLQDRYAREGEQQYRKPVSLTLFRDSNRFSSDSGIGNIWVLPKPEAESEATNNRTTWYAVN</sequence>
<reference evidence="4" key="2">
    <citation type="journal article" date="2014" name="BMC Genomics">
        <title>A genomic perspective to assessing quality of mass-reared SIT flies used in Mediterranean fruit fly (Ceratitis capitata) eradication in California.</title>
        <authorList>
            <person name="Calla B."/>
            <person name="Hall B."/>
            <person name="Hou S."/>
            <person name="Geib S.M."/>
        </authorList>
    </citation>
    <scope>NUCLEOTIDE SEQUENCE</scope>
</reference>
<feature type="compositionally biased region" description="Polar residues" evidence="2">
    <location>
        <begin position="36"/>
        <end position="46"/>
    </location>
</feature>
<proteinExistence type="evidence at transcript level"/>
<feature type="region of interest" description="Disordered" evidence="2">
    <location>
        <begin position="1"/>
        <end position="88"/>
    </location>
</feature>
<feature type="compositionally biased region" description="Polar residues" evidence="2">
    <location>
        <begin position="382"/>
        <end position="397"/>
    </location>
</feature>
<dbReference type="Gene3D" id="1.20.900.10">
    <property type="entry name" value="Dbl homology (DH) domain"/>
    <property type="match status" value="1"/>
</dbReference>
<dbReference type="EMBL" id="GAMC01016483">
    <property type="protein sequence ID" value="JAB90072.1"/>
    <property type="molecule type" value="mRNA"/>
</dbReference>
<dbReference type="GO" id="GO:0005737">
    <property type="term" value="C:cytoplasm"/>
    <property type="evidence" value="ECO:0007669"/>
    <property type="project" value="TreeGrafter"/>
</dbReference>
<dbReference type="OrthoDB" id="6152532at2759"/>
<gene>
    <name evidence="4" type="primary">PKH4B</name>
</gene>
<dbReference type="InterPro" id="IPR051336">
    <property type="entry name" value="RhoGEF_Guanine_NuclExch_SF"/>
</dbReference>
<feature type="compositionally biased region" description="Low complexity" evidence="2">
    <location>
        <begin position="234"/>
        <end position="245"/>
    </location>
</feature>
<organism evidence="4">
    <name type="scientific">Ceratitis capitata</name>
    <name type="common">Mediterranean fruit fly</name>
    <name type="synonym">Tephritis capitata</name>
    <dbReference type="NCBI Taxonomy" id="7213"/>
    <lineage>
        <taxon>Eukaryota</taxon>
        <taxon>Metazoa</taxon>
        <taxon>Ecdysozoa</taxon>
        <taxon>Arthropoda</taxon>
        <taxon>Hexapoda</taxon>
        <taxon>Insecta</taxon>
        <taxon>Pterygota</taxon>
        <taxon>Neoptera</taxon>
        <taxon>Endopterygota</taxon>
        <taxon>Diptera</taxon>
        <taxon>Brachycera</taxon>
        <taxon>Muscomorpha</taxon>
        <taxon>Tephritoidea</taxon>
        <taxon>Tephritidae</taxon>
        <taxon>Ceratitis</taxon>
        <taxon>Ceratitis</taxon>
    </lineage>
</organism>
<accession>W8AUZ9</accession>
<dbReference type="InterPro" id="IPR011993">
    <property type="entry name" value="PH-like_dom_sf"/>
</dbReference>
<dbReference type="SMART" id="SM00325">
    <property type="entry name" value="RhoGEF"/>
    <property type="match status" value="1"/>
</dbReference>
<protein>
    <submittedName>
        <fullName evidence="4">Pleckstrin domain-containing family G member 4B</fullName>
    </submittedName>
</protein>
<evidence type="ECO:0000256" key="1">
    <source>
        <dbReference type="ARBA" id="ARBA00022658"/>
    </source>
</evidence>
<dbReference type="PANTHER" id="PTHR22826:SF209">
    <property type="entry name" value="DH DOMAIN-CONTAINING PROTEIN"/>
    <property type="match status" value="1"/>
</dbReference>
<dbReference type="EMBL" id="GAMC01016484">
    <property type="protein sequence ID" value="JAB90071.1"/>
    <property type="molecule type" value="mRNA"/>
</dbReference>
<evidence type="ECO:0000313" key="4">
    <source>
        <dbReference type="EMBL" id="JAB90072.1"/>
    </source>
</evidence>
<dbReference type="Pfam" id="PF00621">
    <property type="entry name" value="RhoGEF"/>
    <property type="match status" value="1"/>
</dbReference>
<dbReference type="PANTHER" id="PTHR22826">
    <property type="entry name" value="RHO GUANINE EXCHANGE FACTOR-RELATED"/>
    <property type="match status" value="1"/>
</dbReference>
<dbReference type="GO" id="GO:0005085">
    <property type="term" value="F:guanyl-nucleotide exchange factor activity"/>
    <property type="evidence" value="ECO:0007669"/>
    <property type="project" value="UniProtKB-KW"/>
</dbReference>
<dbReference type="Gene3D" id="2.30.29.30">
    <property type="entry name" value="Pleckstrin-homology domain (PH domain)/Phosphotyrosine-binding domain (PTB)"/>
    <property type="match status" value="1"/>
</dbReference>
<feature type="domain" description="DH" evidence="3">
    <location>
        <begin position="419"/>
        <end position="601"/>
    </location>
</feature>
<dbReference type="AlphaFoldDB" id="W8AUZ9"/>
<dbReference type="InterPro" id="IPR000219">
    <property type="entry name" value="DH_dom"/>
</dbReference>